<gene>
    <name evidence="1" type="ORF">SV7mr_26490</name>
</gene>
<proteinExistence type="predicted"/>
<dbReference type="EMBL" id="CP036272">
    <property type="protein sequence ID" value="QDT60132.1"/>
    <property type="molecule type" value="Genomic_DNA"/>
</dbReference>
<dbReference type="Proteomes" id="UP000315003">
    <property type="component" value="Chromosome"/>
</dbReference>
<keyword evidence="2" id="KW-1185">Reference proteome</keyword>
<evidence type="ECO:0000313" key="1">
    <source>
        <dbReference type="EMBL" id="QDT60132.1"/>
    </source>
</evidence>
<evidence type="ECO:0000313" key="2">
    <source>
        <dbReference type="Proteomes" id="UP000315003"/>
    </source>
</evidence>
<organism evidence="1 2">
    <name type="scientific">Stieleria bergensis</name>
    <dbReference type="NCBI Taxonomy" id="2528025"/>
    <lineage>
        <taxon>Bacteria</taxon>
        <taxon>Pseudomonadati</taxon>
        <taxon>Planctomycetota</taxon>
        <taxon>Planctomycetia</taxon>
        <taxon>Pirellulales</taxon>
        <taxon>Pirellulaceae</taxon>
        <taxon>Stieleria</taxon>
    </lineage>
</organism>
<protein>
    <submittedName>
        <fullName evidence="1">Uncharacterized protein</fullName>
    </submittedName>
</protein>
<dbReference type="AlphaFoldDB" id="A0A517SVI1"/>
<sequence>MGQRGPKGHRDGRCVNALGSVWFHGEGCHLSLCIDNASRVCWYRGLDKLTSWLSLRSISLPIPIKYVMKLAHTIIAVSALLLCSPVLLAEDTFRPLDTRTRCIVLFRKCLVLIDKQDVEGVFEHIADGQASGFKLYPDLDSVSPDLKEELEDVNRFLTKNFRSASLVNQSFNELQFADLVTAEELVSVTKASVTKAFGDGKAEAKLHSIKIKIKVPDSDRHEIGKLRFVQLADKIYWVPFGW</sequence>
<accession>A0A517SVI1</accession>
<name>A0A517SVI1_9BACT</name>
<reference evidence="1 2" key="1">
    <citation type="submission" date="2019-02" db="EMBL/GenBank/DDBJ databases">
        <title>Deep-cultivation of Planctomycetes and their phenomic and genomic characterization uncovers novel biology.</title>
        <authorList>
            <person name="Wiegand S."/>
            <person name="Jogler M."/>
            <person name="Boedeker C."/>
            <person name="Pinto D."/>
            <person name="Vollmers J."/>
            <person name="Rivas-Marin E."/>
            <person name="Kohn T."/>
            <person name="Peeters S.H."/>
            <person name="Heuer A."/>
            <person name="Rast P."/>
            <person name="Oberbeckmann S."/>
            <person name="Bunk B."/>
            <person name="Jeske O."/>
            <person name="Meyerdierks A."/>
            <person name="Storesund J.E."/>
            <person name="Kallscheuer N."/>
            <person name="Luecker S."/>
            <person name="Lage O.M."/>
            <person name="Pohl T."/>
            <person name="Merkel B.J."/>
            <person name="Hornburger P."/>
            <person name="Mueller R.-W."/>
            <person name="Bruemmer F."/>
            <person name="Labrenz M."/>
            <person name="Spormann A.M."/>
            <person name="Op den Camp H."/>
            <person name="Overmann J."/>
            <person name="Amann R."/>
            <person name="Jetten M.S.M."/>
            <person name="Mascher T."/>
            <person name="Medema M.H."/>
            <person name="Devos D.P."/>
            <person name="Kaster A.-K."/>
            <person name="Ovreas L."/>
            <person name="Rohde M."/>
            <person name="Galperin M.Y."/>
            <person name="Jogler C."/>
        </authorList>
    </citation>
    <scope>NUCLEOTIDE SEQUENCE [LARGE SCALE GENOMIC DNA]</scope>
    <source>
        <strain evidence="1 2">SV_7m_r</strain>
    </source>
</reference>